<sequence length="159" mass="17660">MDQEIQERADQIFEDALGKTGAKDPREFYRKRLREMKVDNPDAYREAVAYYENQLVPSIAEAGDDPLTAWQQFGCHMAELTVTGTPVEIDATGRRLPYVPPTPADRMVLHVPQGSKGRALVVGLPPELSAAQLATYDLLVGGRQKMRDQEAGNLGNYDV</sequence>
<dbReference type="EMBL" id="UINC01000055">
    <property type="protein sequence ID" value="SUZ48175.1"/>
    <property type="molecule type" value="Genomic_DNA"/>
</dbReference>
<dbReference type="AlphaFoldDB" id="A0A381N0Y2"/>
<protein>
    <submittedName>
        <fullName evidence="1">Uncharacterized protein</fullName>
    </submittedName>
</protein>
<proteinExistence type="predicted"/>
<gene>
    <name evidence="1" type="ORF">METZ01_LOCUS1029</name>
</gene>
<evidence type="ECO:0000313" key="1">
    <source>
        <dbReference type="EMBL" id="SUZ48175.1"/>
    </source>
</evidence>
<organism evidence="1">
    <name type="scientific">marine metagenome</name>
    <dbReference type="NCBI Taxonomy" id="408172"/>
    <lineage>
        <taxon>unclassified sequences</taxon>
        <taxon>metagenomes</taxon>
        <taxon>ecological metagenomes</taxon>
    </lineage>
</organism>
<name>A0A381N0Y2_9ZZZZ</name>
<reference evidence="1" key="1">
    <citation type="submission" date="2018-05" db="EMBL/GenBank/DDBJ databases">
        <authorList>
            <person name="Lanie J.A."/>
            <person name="Ng W.-L."/>
            <person name="Kazmierczak K.M."/>
            <person name="Andrzejewski T.M."/>
            <person name="Davidsen T.M."/>
            <person name="Wayne K.J."/>
            <person name="Tettelin H."/>
            <person name="Glass J.I."/>
            <person name="Rusch D."/>
            <person name="Podicherti R."/>
            <person name="Tsui H.-C.T."/>
            <person name="Winkler M.E."/>
        </authorList>
    </citation>
    <scope>NUCLEOTIDE SEQUENCE</scope>
</reference>
<accession>A0A381N0Y2</accession>